<gene>
    <name evidence="1" type="ORF">B0H16DRAFT_1890454</name>
</gene>
<evidence type="ECO:0000313" key="2">
    <source>
        <dbReference type="Proteomes" id="UP001215598"/>
    </source>
</evidence>
<organism evidence="1 2">
    <name type="scientific">Mycena metata</name>
    <dbReference type="NCBI Taxonomy" id="1033252"/>
    <lineage>
        <taxon>Eukaryota</taxon>
        <taxon>Fungi</taxon>
        <taxon>Dikarya</taxon>
        <taxon>Basidiomycota</taxon>
        <taxon>Agaricomycotina</taxon>
        <taxon>Agaricomycetes</taxon>
        <taxon>Agaricomycetidae</taxon>
        <taxon>Agaricales</taxon>
        <taxon>Marasmiineae</taxon>
        <taxon>Mycenaceae</taxon>
        <taxon>Mycena</taxon>
    </lineage>
</organism>
<keyword evidence="2" id="KW-1185">Reference proteome</keyword>
<dbReference type="EMBL" id="JARKIB010000098">
    <property type="protein sequence ID" value="KAJ7741718.1"/>
    <property type="molecule type" value="Genomic_DNA"/>
</dbReference>
<dbReference type="AlphaFoldDB" id="A0AAD7IGZ3"/>
<protein>
    <submittedName>
        <fullName evidence="1">Uncharacterized protein</fullName>
    </submittedName>
</protein>
<name>A0AAD7IGZ3_9AGAR</name>
<comment type="caution">
    <text evidence="1">The sequence shown here is derived from an EMBL/GenBank/DDBJ whole genome shotgun (WGS) entry which is preliminary data.</text>
</comment>
<evidence type="ECO:0000313" key="1">
    <source>
        <dbReference type="EMBL" id="KAJ7741718.1"/>
    </source>
</evidence>
<dbReference type="Proteomes" id="UP001215598">
    <property type="component" value="Unassembled WGS sequence"/>
</dbReference>
<reference evidence="1" key="1">
    <citation type="submission" date="2023-03" db="EMBL/GenBank/DDBJ databases">
        <title>Massive genome expansion in bonnet fungi (Mycena s.s.) driven by repeated elements and novel gene families across ecological guilds.</title>
        <authorList>
            <consortium name="Lawrence Berkeley National Laboratory"/>
            <person name="Harder C.B."/>
            <person name="Miyauchi S."/>
            <person name="Viragh M."/>
            <person name="Kuo A."/>
            <person name="Thoen E."/>
            <person name="Andreopoulos B."/>
            <person name="Lu D."/>
            <person name="Skrede I."/>
            <person name="Drula E."/>
            <person name="Henrissat B."/>
            <person name="Morin E."/>
            <person name="Kohler A."/>
            <person name="Barry K."/>
            <person name="LaButti K."/>
            <person name="Morin E."/>
            <person name="Salamov A."/>
            <person name="Lipzen A."/>
            <person name="Mereny Z."/>
            <person name="Hegedus B."/>
            <person name="Baldrian P."/>
            <person name="Stursova M."/>
            <person name="Weitz H."/>
            <person name="Taylor A."/>
            <person name="Grigoriev I.V."/>
            <person name="Nagy L.G."/>
            <person name="Martin F."/>
            <person name="Kauserud H."/>
        </authorList>
    </citation>
    <scope>NUCLEOTIDE SEQUENCE</scope>
    <source>
        <strain evidence="1">CBHHK182m</strain>
    </source>
</reference>
<proteinExistence type="predicted"/>
<accession>A0AAD7IGZ3</accession>
<sequence length="54" mass="6349">MSRPWLNRHLASPRHQSKIYPFLIESERCGVSEFKVVQNTMDDLMGKMRRLTAS</sequence>